<evidence type="ECO:0000256" key="4">
    <source>
        <dbReference type="ARBA" id="ARBA00022833"/>
    </source>
</evidence>
<organism evidence="7 8">
    <name type="scientific">Paecilomyces lecythidis</name>
    <dbReference type="NCBI Taxonomy" id="3004212"/>
    <lineage>
        <taxon>Eukaryota</taxon>
        <taxon>Fungi</taxon>
        <taxon>Dikarya</taxon>
        <taxon>Ascomycota</taxon>
        <taxon>Pezizomycotina</taxon>
        <taxon>Eurotiomycetes</taxon>
        <taxon>Eurotiomycetidae</taxon>
        <taxon>Eurotiales</taxon>
        <taxon>Thermoascaceae</taxon>
        <taxon>Paecilomyces</taxon>
    </lineage>
</organism>
<accession>A0ABR3XS06</accession>
<evidence type="ECO:0000259" key="6">
    <source>
        <dbReference type="Pfam" id="PF00107"/>
    </source>
</evidence>
<gene>
    <name evidence="7" type="ORF">Plec18167_004584</name>
</gene>
<dbReference type="InterPro" id="IPR013149">
    <property type="entry name" value="ADH-like_C"/>
</dbReference>
<dbReference type="Gene3D" id="3.40.50.720">
    <property type="entry name" value="NAD(P)-binding Rossmann-like Domain"/>
    <property type="match status" value="1"/>
</dbReference>
<dbReference type="InterPro" id="IPR011032">
    <property type="entry name" value="GroES-like_sf"/>
</dbReference>
<dbReference type="PANTHER" id="PTHR43350">
    <property type="entry name" value="NAD-DEPENDENT ALCOHOL DEHYDROGENASE"/>
    <property type="match status" value="1"/>
</dbReference>
<dbReference type="InterPro" id="IPR036291">
    <property type="entry name" value="NAD(P)-bd_dom_sf"/>
</dbReference>
<keyword evidence="3" id="KW-0479">Metal-binding</keyword>
<dbReference type="CDD" id="cd05188">
    <property type="entry name" value="MDR"/>
    <property type="match status" value="1"/>
</dbReference>
<dbReference type="SUPFAM" id="SSF50129">
    <property type="entry name" value="GroES-like"/>
    <property type="match status" value="1"/>
</dbReference>
<sequence length="379" mass="41186">MGDLHGKVNRAVWLSSFDSPADIVDLDIPRVTPGSAVIEVLATYLPPYSKDIHNGTLKLFNLFLPMVPNPSHIGRVYLTGSDAVAVKPGHLVFYNPWIKARDDPTVSIIQGHHGGEGPRGRNLMQGEWRDGSLQQYQRVPLEGLFILDEARLCGEFGYHPAELQDITLHSMAYGALIECGNIHGGDTVIIGPATGAFGASAVELALLLGANVVALGRSENKLKNIGRKLGFRDQYRYVAMTGNMERDVATILDATPGGKGAEVFNDWSSSALHAPPYLQAAIHAVKSNGTVILSGAPSGNIDIPYAYVMHKNIRIQGQMMSNRQSIEATIRLITSGLLKVGRKGGAEVTLFKLEDFHEAEEHAAKHGEWKNYTYITPNS</sequence>
<proteinExistence type="inferred from homology"/>
<feature type="domain" description="Alcohol dehydrogenase-like C-terminal" evidence="6">
    <location>
        <begin position="198"/>
        <end position="334"/>
    </location>
</feature>
<comment type="cofactor">
    <cofactor evidence="1">
        <name>Zn(2+)</name>
        <dbReference type="ChEBI" id="CHEBI:29105"/>
    </cofactor>
</comment>
<dbReference type="PANTHER" id="PTHR43350:SF17">
    <property type="entry name" value="NAD-DEPENDENT ALCOHOL DEHYDROGENASE"/>
    <property type="match status" value="1"/>
</dbReference>
<evidence type="ECO:0000256" key="2">
    <source>
        <dbReference type="ARBA" id="ARBA00008072"/>
    </source>
</evidence>
<evidence type="ECO:0000256" key="1">
    <source>
        <dbReference type="ARBA" id="ARBA00001947"/>
    </source>
</evidence>
<dbReference type="EMBL" id="JAVDPF010000012">
    <property type="protein sequence ID" value="KAL1878510.1"/>
    <property type="molecule type" value="Genomic_DNA"/>
</dbReference>
<protein>
    <recommendedName>
        <fullName evidence="6">Alcohol dehydrogenase-like C-terminal domain-containing protein</fullName>
    </recommendedName>
</protein>
<keyword evidence="4" id="KW-0862">Zinc</keyword>
<name>A0ABR3XS06_9EURO</name>
<dbReference type="Pfam" id="PF00107">
    <property type="entry name" value="ADH_zinc_N"/>
    <property type="match status" value="1"/>
</dbReference>
<reference evidence="7 8" key="1">
    <citation type="journal article" date="2024" name="IMA Fungus">
        <title>IMA Genome - F19 : A genome assembly and annotation guide to empower mycologists, including annotated draft genome sequences of Ceratocystis pirilliformis, Diaporthe australafricana, Fusarium ophioides, Paecilomyces lecythidis, and Sporothrix stenoceras.</title>
        <authorList>
            <person name="Aylward J."/>
            <person name="Wilson A.M."/>
            <person name="Visagie C.M."/>
            <person name="Spraker J."/>
            <person name="Barnes I."/>
            <person name="Buitendag C."/>
            <person name="Ceriani C."/>
            <person name="Del Mar Angel L."/>
            <person name="du Plessis D."/>
            <person name="Fuchs T."/>
            <person name="Gasser K."/>
            <person name="Kramer D."/>
            <person name="Li W."/>
            <person name="Munsamy K."/>
            <person name="Piso A."/>
            <person name="Price J.L."/>
            <person name="Sonnekus B."/>
            <person name="Thomas C."/>
            <person name="van der Nest A."/>
            <person name="van Dijk A."/>
            <person name="van Heerden A."/>
            <person name="van Vuuren N."/>
            <person name="Yilmaz N."/>
            <person name="Duong T.A."/>
            <person name="van der Merwe N.A."/>
            <person name="Wingfield M.J."/>
            <person name="Wingfield B.D."/>
        </authorList>
    </citation>
    <scope>NUCLEOTIDE SEQUENCE [LARGE SCALE GENOMIC DNA]</scope>
    <source>
        <strain evidence="7 8">CMW 18167</strain>
    </source>
</reference>
<dbReference type="Gene3D" id="3.90.180.10">
    <property type="entry name" value="Medium-chain alcohol dehydrogenases, catalytic domain"/>
    <property type="match status" value="1"/>
</dbReference>
<evidence type="ECO:0000256" key="5">
    <source>
        <dbReference type="ARBA" id="ARBA00023002"/>
    </source>
</evidence>
<keyword evidence="5" id="KW-0560">Oxidoreductase</keyword>
<comment type="caution">
    <text evidence="7">The sequence shown here is derived from an EMBL/GenBank/DDBJ whole genome shotgun (WGS) entry which is preliminary data.</text>
</comment>
<evidence type="ECO:0000313" key="7">
    <source>
        <dbReference type="EMBL" id="KAL1878510.1"/>
    </source>
</evidence>
<evidence type="ECO:0000313" key="8">
    <source>
        <dbReference type="Proteomes" id="UP001583193"/>
    </source>
</evidence>
<evidence type="ECO:0000256" key="3">
    <source>
        <dbReference type="ARBA" id="ARBA00022723"/>
    </source>
</evidence>
<keyword evidence="8" id="KW-1185">Reference proteome</keyword>
<dbReference type="Proteomes" id="UP001583193">
    <property type="component" value="Unassembled WGS sequence"/>
</dbReference>
<comment type="similarity">
    <text evidence="2">Belongs to the zinc-containing alcohol dehydrogenase family.</text>
</comment>
<dbReference type="SUPFAM" id="SSF51735">
    <property type="entry name" value="NAD(P)-binding Rossmann-fold domains"/>
    <property type="match status" value="1"/>
</dbReference>